<dbReference type="PRINTS" id="PR00081">
    <property type="entry name" value="GDHRDH"/>
</dbReference>
<dbReference type="CDD" id="cd05233">
    <property type="entry name" value="SDR_c"/>
    <property type="match status" value="1"/>
</dbReference>
<proteinExistence type="inferred from homology"/>
<evidence type="ECO:0000313" key="3">
    <source>
        <dbReference type="EMBL" id="KAK5938731.1"/>
    </source>
</evidence>
<gene>
    <name evidence="3" type="ORF">PMZ80_008923</name>
</gene>
<evidence type="ECO:0000256" key="1">
    <source>
        <dbReference type="ARBA" id="ARBA00006484"/>
    </source>
</evidence>
<sequence>MAAYVASKHAVAGLTKTAAQEAGAMNVRINAVAPGFVNTPLLQAAMAEVQNMPAEKQGAGTSLDVVAMGRMAQPEEVAKLIVYLLSDDASYVSGQIVRVDGAYQG</sequence>
<dbReference type="PANTHER" id="PTHR24321:SF8">
    <property type="entry name" value="ESTRADIOL 17-BETA-DEHYDROGENASE 8-RELATED"/>
    <property type="match status" value="1"/>
</dbReference>
<accession>A0ABR0RDN1</accession>
<dbReference type="EMBL" id="JAVHJV010000012">
    <property type="protein sequence ID" value="KAK5938731.1"/>
    <property type="molecule type" value="Genomic_DNA"/>
</dbReference>
<dbReference type="Pfam" id="PF13561">
    <property type="entry name" value="adh_short_C2"/>
    <property type="match status" value="1"/>
</dbReference>
<dbReference type="GeneID" id="90002372"/>
<dbReference type="InterPro" id="IPR002347">
    <property type="entry name" value="SDR_fam"/>
</dbReference>
<protein>
    <submittedName>
        <fullName evidence="3">Uncharacterized protein</fullName>
    </submittedName>
</protein>
<organism evidence="3 4">
    <name type="scientific">Knufia obscura</name>
    <dbReference type="NCBI Taxonomy" id="1635080"/>
    <lineage>
        <taxon>Eukaryota</taxon>
        <taxon>Fungi</taxon>
        <taxon>Dikarya</taxon>
        <taxon>Ascomycota</taxon>
        <taxon>Pezizomycotina</taxon>
        <taxon>Eurotiomycetes</taxon>
        <taxon>Chaetothyriomycetidae</taxon>
        <taxon>Chaetothyriales</taxon>
        <taxon>Trichomeriaceae</taxon>
        <taxon>Knufia</taxon>
    </lineage>
</organism>
<dbReference type="Gene3D" id="3.40.50.720">
    <property type="entry name" value="NAD(P)-binding Rossmann-like Domain"/>
    <property type="match status" value="1"/>
</dbReference>
<dbReference type="PANTHER" id="PTHR24321">
    <property type="entry name" value="DEHYDROGENASES, SHORT CHAIN"/>
    <property type="match status" value="1"/>
</dbReference>
<dbReference type="InterPro" id="IPR036291">
    <property type="entry name" value="NAD(P)-bd_dom_sf"/>
</dbReference>
<keyword evidence="4" id="KW-1185">Reference proteome</keyword>
<evidence type="ECO:0000313" key="4">
    <source>
        <dbReference type="Proteomes" id="UP001334248"/>
    </source>
</evidence>
<evidence type="ECO:0000256" key="2">
    <source>
        <dbReference type="ARBA" id="ARBA00023002"/>
    </source>
</evidence>
<dbReference type="RefSeq" id="XP_064726821.1">
    <property type="nucleotide sequence ID" value="XM_064877319.1"/>
</dbReference>
<dbReference type="SUPFAM" id="SSF51735">
    <property type="entry name" value="NAD(P)-binding Rossmann-fold domains"/>
    <property type="match status" value="1"/>
</dbReference>
<comment type="caution">
    <text evidence="3">The sequence shown here is derived from an EMBL/GenBank/DDBJ whole genome shotgun (WGS) entry which is preliminary data.</text>
</comment>
<name>A0ABR0RDN1_9EURO</name>
<comment type="similarity">
    <text evidence="1">Belongs to the short-chain dehydrogenases/reductases (SDR) family.</text>
</comment>
<reference evidence="3 4" key="1">
    <citation type="journal article" date="2023" name="Res Sq">
        <title>Genomic and morphological characterization of Knufia obscura isolated from the Mars 2020 spacecraft assembly facility.</title>
        <authorList>
            <person name="Chander A.M."/>
            <person name="Teixeira M.M."/>
            <person name="Singh N.K."/>
            <person name="Williams M.P."/>
            <person name="Parker C.W."/>
            <person name="Leo P."/>
            <person name="Stajich J.E."/>
            <person name="Torok T."/>
            <person name="Tighe S."/>
            <person name="Mason C.E."/>
            <person name="Venkateswaran K."/>
        </authorList>
    </citation>
    <scope>NUCLEOTIDE SEQUENCE [LARGE SCALE GENOMIC DNA]</scope>
    <source>
        <strain evidence="3 4">CCFEE 5817</strain>
    </source>
</reference>
<keyword evidence="2" id="KW-0560">Oxidoreductase</keyword>
<dbReference type="Proteomes" id="UP001334248">
    <property type="component" value="Unassembled WGS sequence"/>
</dbReference>